<dbReference type="PANTHER" id="PTHR35174">
    <property type="entry name" value="BLL7171 PROTEIN-RELATED"/>
    <property type="match status" value="1"/>
</dbReference>
<sequence length="108" mass="12368">MMLVCTDPAVDPREFDRVEPVDPWVDEMDGRDVRLYGSELEPPDCARTVRVRDKHAIVTDGPFAETKEQIAGFDVLECADLDEAIEVARRHPMARLGLLEVRPFWPFE</sequence>
<evidence type="ECO:0000256" key="1">
    <source>
        <dbReference type="ARBA" id="ARBA00007689"/>
    </source>
</evidence>
<evidence type="ECO:0000313" key="4">
    <source>
        <dbReference type="Proteomes" id="UP000460272"/>
    </source>
</evidence>
<reference evidence="3 4" key="1">
    <citation type="submission" date="2018-11" db="EMBL/GenBank/DDBJ databases">
        <title>Trebonia kvetii gen.nov., sp.nov., a novel acidophilic actinobacterium, and proposal of the new actinobacterial family Treboniaceae fam. nov.</title>
        <authorList>
            <person name="Rapoport D."/>
            <person name="Sagova-Mareckova M."/>
            <person name="Sedlacek I."/>
            <person name="Provaznik J."/>
            <person name="Kralova S."/>
            <person name="Pavlinic D."/>
            <person name="Benes V."/>
            <person name="Kopecky J."/>
        </authorList>
    </citation>
    <scope>NUCLEOTIDE SEQUENCE [LARGE SCALE GENOMIC DNA]</scope>
    <source>
        <strain evidence="3 4">15Tr583</strain>
    </source>
</reference>
<dbReference type="OrthoDB" id="668782at2"/>
<comment type="caution">
    <text evidence="3">The sequence shown here is derived from an EMBL/GenBank/DDBJ whole genome shotgun (WGS) entry which is preliminary data.</text>
</comment>
<gene>
    <name evidence="3" type="ORF">EAS64_27855</name>
</gene>
<name>A0A6P2C015_9ACTN</name>
<dbReference type="Pfam" id="PF03795">
    <property type="entry name" value="YCII"/>
    <property type="match status" value="1"/>
</dbReference>
<dbReference type="EMBL" id="RPFW01000005">
    <property type="protein sequence ID" value="TVZ02763.1"/>
    <property type="molecule type" value="Genomic_DNA"/>
</dbReference>
<dbReference type="InterPro" id="IPR005545">
    <property type="entry name" value="YCII"/>
</dbReference>
<keyword evidence="4" id="KW-1185">Reference proteome</keyword>
<dbReference type="AlphaFoldDB" id="A0A6P2C015"/>
<dbReference type="PANTHER" id="PTHR35174:SF3">
    <property type="entry name" value="BLL7171 PROTEIN"/>
    <property type="match status" value="1"/>
</dbReference>
<evidence type="ECO:0000313" key="3">
    <source>
        <dbReference type="EMBL" id="TVZ02763.1"/>
    </source>
</evidence>
<accession>A0A6P2C015</accession>
<comment type="similarity">
    <text evidence="1">Belongs to the YciI family.</text>
</comment>
<feature type="domain" description="YCII-related" evidence="2">
    <location>
        <begin position="58"/>
        <end position="107"/>
    </location>
</feature>
<organism evidence="3 4">
    <name type="scientific">Trebonia kvetii</name>
    <dbReference type="NCBI Taxonomy" id="2480626"/>
    <lineage>
        <taxon>Bacteria</taxon>
        <taxon>Bacillati</taxon>
        <taxon>Actinomycetota</taxon>
        <taxon>Actinomycetes</taxon>
        <taxon>Streptosporangiales</taxon>
        <taxon>Treboniaceae</taxon>
        <taxon>Trebonia</taxon>
    </lineage>
</organism>
<dbReference type="Proteomes" id="UP000460272">
    <property type="component" value="Unassembled WGS sequence"/>
</dbReference>
<protein>
    <submittedName>
        <fullName evidence="3">Transcription initiation protein</fullName>
    </submittedName>
</protein>
<dbReference type="SUPFAM" id="SSF54909">
    <property type="entry name" value="Dimeric alpha+beta barrel"/>
    <property type="match status" value="1"/>
</dbReference>
<dbReference type="Gene3D" id="3.30.70.1060">
    <property type="entry name" value="Dimeric alpha+beta barrel"/>
    <property type="match status" value="1"/>
</dbReference>
<dbReference type="InterPro" id="IPR011008">
    <property type="entry name" value="Dimeric_a/b-barrel"/>
</dbReference>
<evidence type="ECO:0000259" key="2">
    <source>
        <dbReference type="Pfam" id="PF03795"/>
    </source>
</evidence>
<proteinExistence type="inferred from homology"/>